<sequence>MLVSFQSVVGLSNNSTRKLKGHLSSTTIVILIDSRATNNFISKSLVATMAIPVTKTKEYGVTMGNDDSLKCEGVCKNFNIHFQGVEVWDNFLPLQLRSTDVILGLQSFTTLGTTKTNSKSQTMKFQLGKRIVIIKGEPSLDRSLISLKTMIKTLQAEKQGLANQARNRSPGDCIEPGFGIGLGLFKLSVSFDLGSLVRLFKLLDIHLGSLEPKPRDVP</sequence>
<evidence type="ECO:0000313" key="2">
    <source>
        <dbReference type="Proteomes" id="UP000583929"/>
    </source>
</evidence>
<dbReference type="EMBL" id="JAATIQ010000069">
    <property type="protein sequence ID" value="KAF4388909.1"/>
    <property type="molecule type" value="Genomic_DNA"/>
</dbReference>
<protein>
    <submittedName>
        <fullName evidence="1">Uncharacterized protein</fullName>
    </submittedName>
</protein>
<dbReference type="Pfam" id="PF08284">
    <property type="entry name" value="RVP_2"/>
    <property type="match status" value="1"/>
</dbReference>
<dbReference type="CDD" id="cd00303">
    <property type="entry name" value="retropepsin_like"/>
    <property type="match status" value="1"/>
</dbReference>
<dbReference type="AlphaFoldDB" id="A0A7J6H3B8"/>
<dbReference type="Gene3D" id="2.40.70.10">
    <property type="entry name" value="Acid Proteases"/>
    <property type="match status" value="1"/>
</dbReference>
<dbReference type="InterPro" id="IPR021109">
    <property type="entry name" value="Peptidase_aspartic_dom_sf"/>
</dbReference>
<dbReference type="Proteomes" id="UP000583929">
    <property type="component" value="Unassembled WGS sequence"/>
</dbReference>
<comment type="caution">
    <text evidence="1">The sequence shown here is derived from an EMBL/GenBank/DDBJ whole genome shotgun (WGS) entry which is preliminary data.</text>
</comment>
<gene>
    <name evidence="1" type="ORF">G4B88_019091</name>
</gene>
<proteinExistence type="predicted"/>
<evidence type="ECO:0000313" key="1">
    <source>
        <dbReference type="EMBL" id="KAF4388909.1"/>
    </source>
</evidence>
<accession>A0A7J6H3B8</accession>
<reference evidence="1 2" key="1">
    <citation type="journal article" date="2020" name="bioRxiv">
        <title>Sequence and annotation of 42 cannabis genomes reveals extensive copy number variation in cannabinoid synthesis and pathogen resistance genes.</title>
        <authorList>
            <person name="Mckernan K.J."/>
            <person name="Helbert Y."/>
            <person name="Kane L.T."/>
            <person name="Ebling H."/>
            <person name="Zhang L."/>
            <person name="Liu B."/>
            <person name="Eaton Z."/>
            <person name="Mclaughlin S."/>
            <person name="Kingan S."/>
            <person name="Baybayan P."/>
            <person name="Concepcion G."/>
            <person name="Jordan M."/>
            <person name="Riva A."/>
            <person name="Barbazuk W."/>
            <person name="Harkins T."/>
        </authorList>
    </citation>
    <scope>NUCLEOTIDE SEQUENCE [LARGE SCALE GENOMIC DNA]</scope>
    <source>
        <strain evidence="2">cv. Jamaican Lion 4</strain>
        <tissue evidence="1">Leaf</tissue>
    </source>
</reference>
<name>A0A7J6H3B8_CANSA</name>
<keyword evidence="2" id="KW-1185">Reference proteome</keyword>
<organism evidence="1 2">
    <name type="scientific">Cannabis sativa</name>
    <name type="common">Hemp</name>
    <name type="synonym">Marijuana</name>
    <dbReference type="NCBI Taxonomy" id="3483"/>
    <lineage>
        <taxon>Eukaryota</taxon>
        <taxon>Viridiplantae</taxon>
        <taxon>Streptophyta</taxon>
        <taxon>Embryophyta</taxon>
        <taxon>Tracheophyta</taxon>
        <taxon>Spermatophyta</taxon>
        <taxon>Magnoliopsida</taxon>
        <taxon>eudicotyledons</taxon>
        <taxon>Gunneridae</taxon>
        <taxon>Pentapetalae</taxon>
        <taxon>rosids</taxon>
        <taxon>fabids</taxon>
        <taxon>Rosales</taxon>
        <taxon>Cannabaceae</taxon>
        <taxon>Cannabis</taxon>
    </lineage>
</organism>